<comment type="similarity">
    <text evidence="2">Belongs to the peptidase S1 family.</text>
</comment>
<evidence type="ECO:0000259" key="9">
    <source>
        <dbReference type="PROSITE" id="PS50240"/>
    </source>
</evidence>
<dbReference type="GO" id="GO:0005576">
    <property type="term" value="C:extracellular region"/>
    <property type="evidence" value="ECO:0007669"/>
    <property type="project" value="UniProtKB-SubCell"/>
</dbReference>
<dbReference type="Gene3D" id="2.40.10.10">
    <property type="entry name" value="Trypsin-like serine proteases"/>
    <property type="match status" value="1"/>
</dbReference>
<dbReference type="Proteomes" id="UP000494165">
    <property type="component" value="Unassembled WGS sequence"/>
</dbReference>
<evidence type="ECO:0000256" key="4">
    <source>
        <dbReference type="ARBA" id="ARBA00022670"/>
    </source>
</evidence>
<feature type="domain" description="Peptidase S1" evidence="9">
    <location>
        <begin position="69"/>
        <end position="294"/>
    </location>
</feature>
<organism evidence="10 11">
    <name type="scientific">Cloeon dipterum</name>
    <dbReference type="NCBI Taxonomy" id="197152"/>
    <lineage>
        <taxon>Eukaryota</taxon>
        <taxon>Metazoa</taxon>
        <taxon>Ecdysozoa</taxon>
        <taxon>Arthropoda</taxon>
        <taxon>Hexapoda</taxon>
        <taxon>Insecta</taxon>
        <taxon>Pterygota</taxon>
        <taxon>Palaeoptera</taxon>
        <taxon>Ephemeroptera</taxon>
        <taxon>Pisciforma</taxon>
        <taxon>Baetidae</taxon>
        <taxon>Cloeon</taxon>
    </lineage>
</organism>
<evidence type="ECO:0000256" key="7">
    <source>
        <dbReference type="ARBA" id="ARBA00023157"/>
    </source>
</evidence>
<dbReference type="FunFam" id="2.40.10.10:FF:000047">
    <property type="entry name" value="Trypsin eta"/>
    <property type="match status" value="1"/>
</dbReference>
<evidence type="ECO:0000256" key="1">
    <source>
        <dbReference type="ARBA" id="ARBA00004613"/>
    </source>
</evidence>
<keyword evidence="7" id="KW-1015">Disulfide bond</keyword>
<dbReference type="InterPro" id="IPR043504">
    <property type="entry name" value="Peptidase_S1_PA_chymotrypsin"/>
</dbReference>
<evidence type="ECO:0000256" key="2">
    <source>
        <dbReference type="ARBA" id="ARBA00007664"/>
    </source>
</evidence>
<dbReference type="Pfam" id="PF00089">
    <property type="entry name" value="Trypsin"/>
    <property type="match status" value="1"/>
</dbReference>
<reference evidence="10 11" key="1">
    <citation type="submission" date="2020-04" db="EMBL/GenBank/DDBJ databases">
        <authorList>
            <person name="Alioto T."/>
            <person name="Alioto T."/>
            <person name="Gomez Garrido J."/>
        </authorList>
    </citation>
    <scope>NUCLEOTIDE SEQUENCE [LARGE SCALE GENOMIC DNA]</scope>
</reference>
<accession>A0A8S1BZA3</accession>
<evidence type="ECO:0000256" key="8">
    <source>
        <dbReference type="RuleBase" id="RU363034"/>
    </source>
</evidence>
<dbReference type="AlphaFoldDB" id="A0A8S1BZA3"/>
<keyword evidence="3" id="KW-0964">Secreted</keyword>
<evidence type="ECO:0000256" key="6">
    <source>
        <dbReference type="ARBA" id="ARBA00022825"/>
    </source>
</evidence>
<evidence type="ECO:0000256" key="3">
    <source>
        <dbReference type="ARBA" id="ARBA00022525"/>
    </source>
</evidence>
<keyword evidence="11" id="KW-1185">Reference proteome</keyword>
<keyword evidence="4 8" id="KW-0645">Protease</keyword>
<evidence type="ECO:0000313" key="10">
    <source>
        <dbReference type="EMBL" id="CAB3362100.1"/>
    </source>
</evidence>
<dbReference type="PROSITE" id="PS50240">
    <property type="entry name" value="TRYPSIN_DOM"/>
    <property type="match status" value="1"/>
</dbReference>
<dbReference type="InterPro" id="IPR033116">
    <property type="entry name" value="TRYPSIN_SER"/>
</dbReference>
<dbReference type="InterPro" id="IPR050430">
    <property type="entry name" value="Peptidase_S1"/>
</dbReference>
<dbReference type="InterPro" id="IPR001254">
    <property type="entry name" value="Trypsin_dom"/>
</dbReference>
<dbReference type="InterPro" id="IPR018114">
    <property type="entry name" value="TRYPSIN_HIS"/>
</dbReference>
<keyword evidence="5 8" id="KW-0378">Hydrolase</keyword>
<keyword evidence="6 8" id="KW-0720">Serine protease</keyword>
<dbReference type="SMART" id="SM00020">
    <property type="entry name" value="Tryp_SPc"/>
    <property type="match status" value="1"/>
</dbReference>
<sequence>MFSCFANDFFSFNQSKITRGTNPDTYINSCRHLVQYHFTMIRAICFLALAVATLALPNKFEINVGDHRIVNGTDAPQGKYPSQISLQWFGSHSCGGSIVNENYILTAAHCVDGDTPDLYTIYAGSVDLEGNGVAINAAEFKVHEGYNPFNNYIDDIALIRLATPLTFDANIQPVSLPEQLQESEGGTSATVIGWGYPYTGGDVMQFLQEVDIFVVSDVDCQAIHDNPPHESNICAGVPEGGKGQCSGDSGGPLFVNGQQVGIVSWSVKPCTIAPYPGVYTQVSYYIDWIAANAV</sequence>
<proteinExistence type="inferred from homology"/>
<protein>
    <recommendedName>
        <fullName evidence="9">Peptidase S1 domain-containing protein</fullName>
    </recommendedName>
</protein>
<dbReference type="PANTHER" id="PTHR24276">
    <property type="entry name" value="POLYSERASE-RELATED"/>
    <property type="match status" value="1"/>
</dbReference>
<dbReference type="OrthoDB" id="10051896at2759"/>
<dbReference type="InterPro" id="IPR009003">
    <property type="entry name" value="Peptidase_S1_PA"/>
</dbReference>
<dbReference type="CDD" id="cd00190">
    <property type="entry name" value="Tryp_SPc"/>
    <property type="match status" value="1"/>
</dbReference>
<dbReference type="PROSITE" id="PS00134">
    <property type="entry name" value="TRYPSIN_HIS"/>
    <property type="match status" value="1"/>
</dbReference>
<dbReference type="InterPro" id="IPR001314">
    <property type="entry name" value="Peptidase_S1A"/>
</dbReference>
<dbReference type="SUPFAM" id="SSF50494">
    <property type="entry name" value="Trypsin-like serine proteases"/>
    <property type="match status" value="1"/>
</dbReference>
<comment type="subcellular location">
    <subcellularLocation>
        <location evidence="1">Secreted</location>
    </subcellularLocation>
</comment>
<gene>
    <name evidence="10" type="ORF">CLODIP_2_CD01803</name>
</gene>
<dbReference type="PANTHER" id="PTHR24276:SF98">
    <property type="entry name" value="FI18310P1-RELATED"/>
    <property type="match status" value="1"/>
</dbReference>
<dbReference type="PROSITE" id="PS00135">
    <property type="entry name" value="TRYPSIN_SER"/>
    <property type="match status" value="1"/>
</dbReference>
<dbReference type="GO" id="GO:0016485">
    <property type="term" value="P:protein processing"/>
    <property type="evidence" value="ECO:0007669"/>
    <property type="project" value="UniProtKB-ARBA"/>
</dbReference>
<dbReference type="EMBL" id="CADEPI010000007">
    <property type="protein sequence ID" value="CAB3362100.1"/>
    <property type="molecule type" value="Genomic_DNA"/>
</dbReference>
<evidence type="ECO:0000313" key="11">
    <source>
        <dbReference type="Proteomes" id="UP000494165"/>
    </source>
</evidence>
<evidence type="ECO:0000256" key="5">
    <source>
        <dbReference type="ARBA" id="ARBA00022801"/>
    </source>
</evidence>
<dbReference type="PRINTS" id="PR00722">
    <property type="entry name" value="CHYMOTRYPSIN"/>
</dbReference>
<comment type="caution">
    <text evidence="10">The sequence shown here is derived from an EMBL/GenBank/DDBJ whole genome shotgun (WGS) entry which is preliminary data.</text>
</comment>
<name>A0A8S1BZA3_9INSE</name>
<dbReference type="GO" id="GO:0004252">
    <property type="term" value="F:serine-type endopeptidase activity"/>
    <property type="evidence" value="ECO:0007669"/>
    <property type="project" value="InterPro"/>
</dbReference>